<keyword evidence="2" id="KW-1185">Reference proteome</keyword>
<dbReference type="Proteomes" id="UP001143543">
    <property type="component" value="Unassembled WGS sequence"/>
</dbReference>
<evidence type="ECO:0000313" key="1">
    <source>
        <dbReference type="EMBL" id="GLB48947.1"/>
    </source>
</evidence>
<comment type="caution">
    <text evidence="1">The sequence shown here is derived from an EMBL/GenBank/DDBJ whole genome shotgun (WGS) entry which is preliminary data.</text>
</comment>
<proteinExistence type="predicted"/>
<sequence length="97" mass="11573">MQLNKFDYGILFIQSIENLKNQLSTLLPKVNDDGELWIAFPSESSVVATDINMNYNWKALRNECFEIVDEKQINKNWKAKRFRKLEYTKWKELSRIA</sequence>
<accession>A0ABQ5MHS7</accession>
<organism evidence="1 2">
    <name type="scientific">Neptunitalea lumnitzerae</name>
    <dbReference type="NCBI Taxonomy" id="2965509"/>
    <lineage>
        <taxon>Bacteria</taxon>
        <taxon>Pseudomonadati</taxon>
        <taxon>Bacteroidota</taxon>
        <taxon>Flavobacteriia</taxon>
        <taxon>Flavobacteriales</taxon>
        <taxon>Flavobacteriaceae</taxon>
        <taxon>Neptunitalea</taxon>
    </lineage>
</organism>
<evidence type="ECO:0000313" key="2">
    <source>
        <dbReference type="Proteomes" id="UP001143543"/>
    </source>
</evidence>
<gene>
    <name evidence="1" type="ORF">Y10_13150</name>
</gene>
<dbReference type="EMBL" id="BRVO01000001">
    <property type="protein sequence ID" value="GLB48947.1"/>
    <property type="molecule type" value="Genomic_DNA"/>
</dbReference>
<protein>
    <submittedName>
        <fullName evidence="1">Uncharacterized protein</fullName>
    </submittedName>
</protein>
<reference evidence="1" key="1">
    <citation type="submission" date="2022-07" db="EMBL/GenBank/DDBJ databases">
        <title>Taxonomy of Novel Oxalotrophic and Methylotrophic Bacteria.</title>
        <authorList>
            <person name="Sahin N."/>
            <person name="Tani A."/>
        </authorList>
    </citation>
    <scope>NUCLEOTIDE SEQUENCE</scope>
    <source>
        <strain evidence="1">Y10</strain>
    </source>
</reference>
<name>A0ABQ5MHS7_9FLAO</name>